<dbReference type="InterPro" id="IPR003599">
    <property type="entry name" value="Ig_sub"/>
</dbReference>
<feature type="domain" description="Ig-like" evidence="2">
    <location>
        <begin position="100"/>
        <end position="186"/>
    </location>
</feature>
<dbReference type="InterPro" id="IPR052039">
    <property type="entry name" value="Caspase-related_regulators"/>
</dbReference>
<dbReference type="PROSITE" id="PS50208">
    <property type="entry name" value="CASPASE_P20"/>
    <property type="match status" value="1"/>
</dbReference>
<dbReference type="Gene3D" id="3.40.50.1460">
    <property type="match status" value="1"/>
</dbReference>
<evidence type="ECO:0000259" key="1">
    <source>
        <dbReference type="PROSITE" id="PS50208"/>
    </source>
</evidence>
<feature type="domain" description="Caspase family p20" evidence="1">
    <location>
        <begin position="300"/>
        <end position="377"/>
    </location>
</feature>
<dbReference type="SUPFAM" id="SSF48726">
    <property type="entry name" value="Immunoglobulin"/>
    <property type="match status" value="2"/>
</dbReference>
<dbReference type="GO" id="GO:0006508">
    <property type="term" value="P:proteolysis"/>
    <property type="evidence" value="ECO:0007669"/>
    <property type="project" value="InterPro"/>
</dbReference>
<dbReference type="InterPro" id="IPR036179">
    <property type="entry name" value="Ig-like_dom_sf"/>
</dbReference>
<dbReference type="Pfam" id="PF00656">
    <property type="entry name" value="Peptidase_C14"/>
    <property type="match status" value="1"/>
</dbReference>
<accession>A0A1B6G493</accession>
<evidence type="ECO:0000259" key="2">
    <source>
        <dbReference type="PROSITE" id="PS50835"/>
    </source>
</evidence>
<dbReference type="InterPro" id="IPR011029">
    <property type="entry name" value="DEATH-like_dom_sf"/>
</dbReference>
<dbReference type="EMBL" id="GECZ01012537">
    <property type="protein sequence ID" value="JAS57232.1"/>
    <property type="molecule type" value="Transcribed_RNA"/>
</dbReference>
<organism evidence="3">
    <name type="scientific">Cuerna arida</name>
    <dbReference type="NCBI Taxonomy" id="1464854"/>
    <lineage>
        <taxon>Eukaryota</taxon>
        <taxon>Metazoa</taxon>
        <taxon>Ecdysozoa</taxon>
        <taxon>Arthropoda</taxon>
        <taxon>Hexapoda</taxon>
        <taxon>Insecta</taxon>
        <taxon>Pterygota</taxon>
        <taxon>Neoptera</taxon>
        <taxon>Paraneoptera</taxon>
        <taxon>Hemiptera</taxon>
        <taxon>Auchenorrhyncha</taxon>
        <taxon>Membracoidea</taxon>
        <taxon>Cicadellidae</taxon>
        <taxon>Cicadellinae</taxon>
        <taxon>Proconiini</taxon>
        <taxon>Cuerna</taxon>
    </lineage>
</organism>
<dbReference type="InterPro" id="IPR007110">
    <property type="entry name" value="Ig-like_dom"/>
</dbReference>
<dbReference type="SUPFAM" id="SSF52129">
    <property type="entry name" value="Caspase-like"/>
    <property type="match status" value="1"/>
</dbReference>
<protein>
    <recommendedName>
        <fullName evidence="4">Caspase family p20 domain-containing protein</fullName>
    </recommendedName>
</protein>
<dbReference type="Pfam" id="PF13927">
    <property type="entry name" value="Ig_3"/>
    <property type="match status" value="2"/>
</dbReference>
<gene>
    <name evidence="3" type="ORF">g.10341</name>
</gene>
<sequence>MIMEQRLLEDALSIHLRRELVKSLNRNDKWNRIIDGLRTYRIPVFLNVDRMNDMMGRGMNPANWVLEELFDRMCSFDEFCVMLREFDLLEELALLTPAEPMVIEVQPGNGEDVRIENGEVLQLTCIASGLPRPTYQWYRDNTPIPGQTSSLLSIPSFTEEMKGVYYCVVKQEIRGHIATRNSTEVTVDRLSMRPILLSNLPRIRSVLRGQTLLLTVQAEGYPEPRYEWYRSPPRSEDAVNDCFMPNIVLDNETSNALEVKNIGPQDEGLYRCRVYNEAGETFSIKCTLSIFDRPPDYIASAKIALLIGNEEYRDRELKGLHAPSNDVATLAEILEDLGFHVIALHNLTYSEMLNAFKWFCRILPENAYAFFYFAGHGFSKLASKFMMPVDCPKDEIRLNDCLCDEQLTQILSQGNPLQLLVMLFDCCLVESRDLSIGRTEFEHDLGNCNIVLGTATRNHQNAYESNKDANGLFVNQLKSHLAEEIPVIEVLRANQREFREKQQQPTIFFSGADNCSLTDPVKDNPQLQEKLRSELNFQSYEQEIYFSKTNEHFKIHISKHKNCFLNSIDLRFPDNFTYNFSVEVNPSDVKLKVKQRVVTVYNIQKVKSSLFVTVSINGLRQADDGFVAGPHDICQFTVDCPIITKGQLWHQNNVEPH</sequence>
<feature type="domain" description="Ig-like" evidence="2">
    <location>
        <begin position="194"/>
        <end position="289"/>
    </location>
</feature>
<dbReference type="GO" id="GO:0004197">
    <property type="term" value="F:cysteine-type endopeptidase activity"/>
    <property type="evidence" value="ECO:0007669"/>
    <property type="project" value="InterPro"/>
</dbReference>
<dbReference type="AlphaFoldDB" id="A0A1B6G493"/>
<dbReference type="PROSITE" id="PS50835">
    <property type="entry name" value="IG_LIKE"/>
    <property type="match status" value="2"/>
</dbReference>
<dbReference type="InterPro" id="IPR001309">
    <property type="entry name" value="Pept_C14_p20"/>
</dbReference>
<dbReference type="SMART" id="SM00409">
    <property type="entry name" value="IG"/>
    <property type="match status" value="2"/>
</dbReference>
<dbReference type="InterPro" id="IPR011600">
    <property type="entry name" value="Pept_C14_caspase"/>
</dbReference>
<dbReference type="SUPFAM" id="SSF47986">
    <property type="entry name" value="DEATH domain"/>
    <property type="match status" value="1"/>
</dbReference>
<dbReference type="InterPro" id="IPR029030">
    <property type="entry name" value="Caspase-like_dom_sf"/>
</dbReference>
<dbReference type="Gene3D" id="2.60.40.10">
    <property type="entry name" value="Immunoglobulins"/>
    <property type="match status" value="2"/>
</dbReference>
<proteinExistence type="predicted"/>
<dbReference type="PANTHER" id="PTHR22576:SF37">
    <property type="entry name" value="MUCOSA-ASSOCIATED LYMPHOID TISSUE LYMPHOMA TRANSLOCATION PROTEIN 1"/>
    <property type="match status" value="1"/>
</dbReference>
<dbReference type="InterPro" id="IPR013783">
    <property type="entry name" value="Ig-like_fold"/>
</dbReference>
<evidence type="ECO:0000313" key="3">
    <source>
        <dbReference type="EMBL" id="JAS57232.1"/>
    </source>
</evidence>
<reference evidence="3" key="1">
    <citation type="submission" date="2015-11" db="EMBL/GenBank/DDBJ databases">
        <title>De novo transcriptome assembly of four potential Pierce s Disease insect vectors from Arizona vineyards.</title>
        <authorList>
            <person name="Tassone E.E."/>
        </authorList>
    </citation>
    <scope>NUCLEOTIDE SEQUENCE</scope>
</reference>
<dbReference type="CDD" id="cd00096">
    <property type="entry name" value="Ig"/>
    <property type="match status" value="2"/>
</dbReference>
<dbReference type="PANTHER" id="PTHR22576">
    <property type="entry name" value="MUCOSA ASSOCIATED LYMPHOID TISSUE LYMPHOMA TRANSLOCATION PROTEIN 1/PARACASPASE"/>
    <property type="match status" value="1"/>
</dbReference>
<evidence type="ECO:0008006" key="4">
    <source>
        <dbReference type="Google" id="ProtNLM"/>
    </source>
</evidence>
<dbReference type="InterPro" id="IPR003598">
    <property type="entry name" value="Ig_sub2"/>
</dbReference>
<dbReference type="SMART" id="SM00408">
    <property type="entry name" value="IGc2"/>
    <property type="match status" value="2"/>
</dbReference>
<name>A0A1B6G493_9HEMI</name>